<sequence>MLLGFGWCHLRSSREVIRGAKLSDIDQVDAEIDAADQKLWNEFRTWMEVSAESFIQWQLCESLNNEKGLLTWCVSRNHRTSAVWEMLDWIVTHGPGSYGLFYCHDDEDTRESSFIGRHPSMDYDNVFRVHRLLHGELTELDDPFFGLVQGNIDPVHPYDRGDEA</sequence>
<keyword evidence="2" id="KW-1185">Reference proteome</keyword>
<name>A0A517PNS0_9PLAN</name>
<evidence type="ECO:0000313" key="2">
    <source>
        <dbReference type="Proteomes" id="UP000320421"/>
    </source>
</evidence>
<gene>
    <name evidence="1" type="ORF">HG66A1_28070</name>
</gene>
<dbReference type="AlphaFoldDB" id="A0A517PNS0"/>
<organism evidence="1 2">
    <name type="scientific">Gimesia chilikensis</name>
    <dbReference type="NCBI Taxonomy" id="2605989"/>
    <lineage>
        <taxon>Bacteria</taxon>
        <taxon>Pseudomonadati</taxon>
        <taxon>Planctomycetota</taxon>
        <taxon>Planctomycetia</taxon>
        <taxon>Planctomycetales</taxon>
        <taxon>Planctomycetaceae</taxon>
        <taxon>Gimesia</taxon>
    </lineage>
</organism>
<dbReference type="InterPro" id="IPR028965">
    <property type="entry name" value="Imm7"/>
</dbReference>
<dbReference type="EMBL" id="CP036266">
    <property type="protein sequence ID" value="QDT21014.1"/>
    <property type="molecule type" value="Genomic_DNA"/>
</dbReference>
<dbReference type="Proteomes" id="UP000320421">
    <property type="component" value="Chromosome"/>
</dbReference>
<evidence type="ECO:0000313" key="1">
    <source>
        <dbReference type="EMBL" id="QDT21014.1"/>
    </source>
</evidence>
<dbReference type="Pfam" id="PF15585">
    <property type="entry name" value="Imm7"/>
    <property type="match status" value="1"/>
</dbReference>
<reference evidence="1 2" key="1">
    <citation type="submission" date="2019-02" db="EMBL/GenBank/DDBJ databases">
        <title>Deep-cultivation of Planctomycetes and their phenomic and genomic characterization uncovers novel biology.</title>
        <authorList>
            <person name="Wiegand S."/>
            <person name="Jogler M."/>
            <person name="Boedeker C."/>
            <person name="Pinto D."/>
            <person name="Vollmers J."/>
            <person name="Rivas-Marin E."/>
            <person name="Kohn T."/>
            <person name="Peeters S.H."/>
            <person name="Heuer A."/>
            <person name="Rast P."/>
            <person name="Oberbeckmann S."/>
            <person name="Bunk B."/>
            <person name="Jeske O."/>
            <person name="Meyerdierks A."/>
            <person name="Storesund J.E."/>
            <person name="Kallscheuer N."/>
            <person name="Luecker S."/>
            <person name="Lage O.M."/>
            <person name="Pohl T."/>
            <person name="Merkel B.J."/>
            <person name="Hornburger P."/>
            <person name="Mueller R.-W."/>
            <person name="Bruemmer F."/>
            <person name="Labrenz M."/>
            <person name="Spormann A.M."/>
            <person name="Op den Camp H."/>
            <person name="Overmann J."/>
            <person name="Amann R."/>
            <person name="Jetten M.S.M."/>
            <person name="Mascher T."/>
            <person name="Medema M.H."/>
            <person name="Devos D.P."/>
            <person name="Kaster A.-K."/>
            <person name="Ovreas L."/>
            <person name="Rohde M."/>
            <person name="Galperin M.Y."/>
            <person name="Jogler C."/>
        </authorList>
    </citation>
    <scope>NUCLEOTIDE SEQUENCE [LARGE SCALE GENOMIC DNA]</scope>
    <source>
        <strain evidence="1 2">HG66A1</strain>
    </source>
</reference>
<proteinExistence type="predicted"/>
<dbReference type="RefSeq" id="WP_197997133.1">
    <property type="nucleotide sequence ID" value="NZ_CP036266.1"/>
</dbReference>
<accession>A0A517PNS0</accession>
<protein>
    <submittedName>
        <fullName evidence="1">Uncharacterized protein</fullName>
    </submittedName>
</protein>